<dbReference type="Gene3D" id="3.30.1200.10">
    <property type="entry name" value="YggU-like"/>
    <property type="match status" value="1"/>
</dbReference>
<gene>
    <name evidence="3" type="ORF">COS25_00750</name>
</gene>
<dbReference type="InterPro" id="IPR036591">
    <property type="entry name" value="YggU-like_sf"/>
</dbReference>
<comment type="similarity">
    <text evidence="1 2">Belongs to the UPF0235 family.</text>
</comment>
<comment type="caution">
    <text evidence="3">The sequence shown here is derived from an EMBL/GenBank/DDBJ whole genome shotgun (WGS) entry which is preliminary data.</text>
</comment>
<protein>
    <recommendedName>
        <fullName evidence="2">UPF0235 protein COS25_00750</fullName>
    </recommendedName>
</protein>
<sequence>MKIFVRVKPKAKKEKVERVDDINFKVSVKEVPERGRANLATMRVLADYFGVAQSNIQIISGSTSKLKIIEIVK</sequence>
<dbReference type="GO" id="GO:0005737">
    <property type="term" value="C:cytoplasm"/>
    <property type="evidence" value="ECO:0007669"/>
    <property type="project" value="TreeGrafter"/>
</dbReference>
<dbReference type="InterPro" id="IPR003746">
    <property type="entry name" value="DUF167"/>
</dbReference>
<dbReference type="PANTHER" id="PTHR13420">
    <property type="entry name" value="UPF0235 PROTEIN C15ORF40"/>
    <property type="match status" value="1"/>
</dbReference>
<dbReference type="SMART" id="SM01152">
    <property type="entry name" value="DUF167"/>
    <property type="match status" value="1"/>
</dbReference>
<dbReference type="HAMAP" id="MF_00634">
    <property type="entry name" value="UPF0235"/>
    <property type="match status" value="1"/>
</dbReference>
<dbReference type="PANTHER" id="PTHR13420:SF7">
    <property type="entry name" value="UPF0235 PROTEIN C15ORF40"/>
    <property type="match status" value="1"/>
</dbReference>
<organism evidence="3 4">
    <name type="scientific">Candidatus Nealsonbacteria bacterium CG02_land_8_20_14_3_00_37_10</name>
    <dbReference type="NCBI Taxonomy" id="1974699"/>
    <lineage>
        <taxon>Bacteria</taxon>
        <taxon>Candidatus Nealsoniibacteriota</taxon>
    </lineage>
</organism>
<accession>A0A2M7DA00</accession>
<dbReference type="EMBL" id="PETZ01000017">
    <property type="protein sequence ID" value="PIV45254.1"/>
    <property type="molecule type" value="Genomic_DNA"/>
</dbReference>
<name>A0A2M7DA00_9BACT</name>
<dbReference type="SUPFAM" id="SSF69786">
    <property type="entry name" value="YggU-like"/>
    <property type="match status" value="1"/>
</dbReference>
<evidence type="ECO:0000313" key="4">
    <source>
        <dbReference type="Proteomes" id="UP000230864"/>
    </source>
</evidence>
<reference evidence="4" key="1">
    <citation type="submission" date="2017-09" db="EMBL/GenBank/DDBJ databases">
        <title>Depth-based differentiation of microbial function through sediment-hosted aquifers and enrichment of novel symbionts in the deep terrestrial subsurface.</title>
        <authorList>
            <person name="Probst A.J."/>
            <person name="Ladd B."/>
            <person name="Jarett J.K."/>
            <person name="Geller-Mcgrath D.E."/>
            <person name="Sieber C.M.K."/>
            <person name="Emerson J.B."/>
            <person name="Anantharaman K."/>
            <person name="Thomas B.C."/>
            <person name="Malmstrom R."/>
            <person name="Stieglmeier M."/>
            <person name="Klingl A."/>
            <person name="Woyke T."/>
            <person name="Ryan C.M."/>
            <person name="Banfield J.F."/>
        </authorList>
    </citation>
    <scope>NUCLEOTIDE SEQUENCE [LARGE SCALE GENOMIC DNA]</scope>
</reference>
<proteinExistence type="inferred from homology"/>
<evidence type="ECO:0000256" key="1">
    <source>
        <dbReference type="ARBA" id="ARBA00010364"/>
    </source>
</evidence>
<evidence type="ECO:0000313" key="3">
    <source>
        <dbReference type="EMBL" id="PIV45254.1"/>
    </source>
</evidence>
<dbReference type="Pfam" id="PF02594">
    <property type="entry name" value="DUF167"/>
    <property type="match status" value="1"/>
</dbReference>
<dbReference type="Proteomes" id="UP000230864">
    <property type="component" value="Unassembled WGS sequence"/>
</dbReference>
<dbReference type="NCBIfam" id="TIGR00251">
    <property type="entry name" value="DUF167 family protein"/>
    <property type="match status" value="1"/>
</dbReference>
<evidence type="ECO:0000256" key="2">
    <source>
        <dbReference type="HAMAP-Rule" id="MF_00634"/>
    </source>
</evidence>
<dbReference type="AlphaFoldDB" id="A0A2M7DA00"/>